<feature type="domain" description="Metaxin glutathione S-transferase" evidence="2">
    <location>
        <begin position="226"/>
        <end position="294"/>
    </location>
</feature>
<reference evidence="4" key="1">
    <citation type="journal article" date="2020" name="Stud. Mycol.">
        <title>101 Dothideomycetes genomes: a test case for predicting lifestyles and emergence of pathogens.</title>
        <authorList>
            <person name="Haridas S."/>
            <person name="Albert R."/>
            <person name="Binder M."/>
            <person name="Bloem J."/>
            <person name="Labutti K."/>
            <person name="Salamov A."/>
            <person name="Andreopoulos B."/>
            <person name="Baker S."/>
            <person name="Barry K."/>
            <person name="Bills G."/>
            <person name="Bluhm B."/>
            <person name="Cannon C."/>
            <person name="Castanera R."/>
            <person name="Culley D."/>
            <person name="Daum C."/>
            <person name="Ezra D."/>
            <person name="Gonzalez J."/>
            <person name="Henrissat B."/>
            <person name="Kuo A."/>
            <person name="Liang C."/>
            <person name="Lipzen A."/>
            <person name="Lutzoni F."/>
            <person name="Magnuson J."/>
            <person name="Mondo S."/>
            <person name="Nolan M."/>
            <person name="Ohm R."/>
            <person name="Pangilinan J."/>
            <person name="Park H.-J."/>
            <person name="Ramirez L."/>
            <person name="Alfaro M."/>
            <person name="Sun H."/>
            <person name="Tritt A."/>
            <person name="Yoshinaga Y."/>
            <person name="Zwiers L.-H."/>
            <person name="Turgeon B."/>
            <person name="Goodwin S."/>
            <person name="Spatafora J."/>
            <person name="Crous P."/>
            <person name="Grigoriev I."/>
        </authorList>
    </citation>
    <scope>NUCLEOTIDE SEQUENCE</scope>
    <source>
        <strain evidence="4">ATCC 74209</strain>
    </source>
</reference>
<name>A0A9P4JT61_9PLEO</name>
<dbReference type="InterPro" id="IPR021211">
    <property type="entry name" value="SAM35"/>
</dbReference>
<dbReference type="InterPro" id="IPR012336">
    <property type="entry name" value="Thioredoxin-like_fold"/>
</dbReference>
<dbReference type="InterPro" id="IPR050931">
    <property type="entry name" value="Mito_Protein_Transport_Metaxin"/>
</dbReference>
<dbReference type="Pfam" id="PF17172">
    <property type="entry name" value="GST_N_4"/>
    <property type="match status" value="1"/>
</dbReference>
<keyword evidence="5" id="KW-1185">Reference proteome</keyword>
<evidence type="ECO:0008006" key="6">
    <source>
        <dbReference type="Google" id="ProtNLM"/>
    </source>
</evidence>
<comment type="caution">
    <text evidence="4">The sequence shown here is derived from an EMBL/GenBank/DDBJ whole genome shotgun (WGS) entry which is preliminary data.</text>
</comment>
<gene>
    <name evidence="4" type="ORF">GQ43DRAFT_391394</name>
</gene>
<accession>A0A9P4JT61</accession>
<sequence>MPPENIEHGETPQGNNSSPAPRGIFTVPAPIKRLFDTFPLLTYPANALPLRAPQHYNQHALYIFATQDGAVSGAPSYNPGCLKWQTYLKFCGVDVRLIPSNNHASPSGALPFILPHSQDPLKPADPVSAGKLQKWAMSSGSAIEEPSDLRYEAYLSLLDHRIRRAWLYNLYLTSNFTSIAEPLYILSTSTNPFVRLTIAHELHAAAEKELLKFSAIIDADSLYKEAEEAFAALEMVLGNSNWFFGADKPGLFDASVFAYTHLLLDDKLGKGWMDERLRNAVLQSKNLTAHRNRILTMHYPSIHEQ</sequence>
<proteinExistence type="predicted"/>
<evidence type="ECO:0000256" key="1">
    <source>
        <dbReference type="SAM" id="MobiDB-lite"/>
    </source>
</evidence>
<dbReference type="GO" id="GO:0001401">
    <property type="term" value="C:SAM complex"/>
    <property type="evidence" value="ECO:0007669"/>
    <property type="project" value="TreeGrafter"/>
</dbReference>
<feature type="domain" description="Thioredoxin-like fold" evidence="3">
    <location>
        <begin position="79"/>
        <end position="174"/>
    </location>
</feature>
<dbReference type="EMBL" id="ML993924">
    <property type="protein sequence ID" value="KAF2202782.1"/>
    <property type="molecule type" value="Genomic_DNA"/>
</dbReference>
<evidence type="ECO:0000313" key="4">
    <source>
        <dbReference type="EMBL" id="KAF2202782.1"/>
    </source>
</evidence>
<dbReference type="GO" id="GO:0007005">
    <property type="term" value="P:mitochondrion organization"/>
    <property type="evidence" value="ECO:0007669"/>
    <property type="project" value="TreeGrafter"/>
</dbReference>
<dbReference type="InterPro" id="IPR033468">
    <property type="entry name" value="Metaxin_GST"/>
</dbReference>
<organism evidence="4 5">
    <name type="scientific">Delitschia confertaspora ATCC 74209</name>
    <dbReference type="NCBI Taxonomy" id="1513339"/>
    <lineage>
        <taxon>Eukaryota</taxon>
        <taxon>Fungi</taxon>
        <taxon>Dikarya</taxon>
        <taxon>Ascomycota</taxon>
        <taxon>Pezizomycotina</taxon>
        <taxon>Dothideomycetes</taxon>
        <taxon>Pleosporomycetidae</taxon>
        <taxon>Pleosporales</taxon>
        <taxon>Delitschiaceae</taxon>
        <taxon>Delitschia</taxon>
    </lineage>
</organism>
<protein>
    <recommendedName>
        <fullName evidence="6">Thioredoxin-like fold domain-containing protein</fullName>
    </recommendedName>
</protein>
<evidence type="ECO:0000313" key="5">
    <source>
        <dbReference type="Proteomes" id="UP000799536"/>
    </source>
</evidence>
<dbReference type="InterPro" id="IPR036282">
    <property type="entry name" value="Glutathione-S-Trfase_C_sf"/>
</dbReference>
<evidence type="ECO:0000259" key="3">
    <source>
        <dbReference type="Pfam" id="PF17172"/>
    </source>
</evidence>
<dbReference type="PANTHER" id="PTHR12289:SF44">
    <property type="entry name" value="OUTER MEMBRANE PROTEIN (SAM35), PUTATIVE (AFU_ORTHOLOGUE AFUA_1G13180)-RELATED"/>
    <property type="match status" value="1"/>
</dbReference>
<feature type="compositionally biased region" description="Basic and acidic residues" evidence="1">
    <location>
        <begin position="1"/>
        <end position="10"/>
    </location>
</feature>
<dbReference type="SUPFAM" id="SSF47616">
    <property type="entry name" value="GST C-terminal domain-like"/>
    <property type="match status" value="1"/>
</dbReference>
<feature type="region of interest" description="Disordered" evidence="1">
    <location>
        <begin position="1"/>
        <end position="23"/>
    </location>
</feature>
<dbReference type="PANTHER" id="PTHR12289">
    <property type="entry name" value="METAXIN RELATED"/>
    <property type="match status" value="1"/>
</dbReference>
<evidence type="ECO:0000259" key="2">
    <source>
        <dbReference type="Pfam" id="PF17171"/>
    </source>
</evidence>
<dbReference type="Pfam" id="PF10806">
    <property type="entry name" value="SAM35"/>
    <property type="match status" value="1"/>
</dbReference>
<dbReference type="OrthoDB" id="198787at2759"/>
<dbReference type="Proteomes" id="UP000799536">
    <property type="component" value="Unassembled WGS sequence"/>
</dbReference>
<dbReference type="Pfam" id="PF17171">
    <property type="entry name" value="GST_C_6"/>
    <property type="match status" value="1"/>
</dbReference>
<dbReference type="AlphaFoldDB" id="A0A9P4JT61"/>